<dbReference type="WBParaSite" id="jg25674">
    <property type="protein sequence ID" value="jg25674"/>
    <property type="gene ID" value="jg25674"/>
</dbReference>
<dbReference type="Proteomes" id="UP000887574">
    <property type="component" value="Unplaced"/>
</dbReference>
<reference evidence="2" key="1">
    <citation type="submission" date="2022-11" db="UniProtKB">
        <authorList>
            <consortium name="WormBaseParasite"/>
        </authorList>
    </citation>
    <scope>IDENTIFICATION</scope>
</reference>
<accession>A0A915E0L1</accession>
<keyword evidence="1" id="KW-1185">Reference proteome</keyword>
<name>A0A915E0L1_9BILA</name>
<proteinExistence type="predicted"/>
<sequence>MHDTSILPNTLKFLYAASHLLATAEKKGQKIAAKPRFKQLKKRVERLSILAANKAESREKETTLKEGAIQKKELIELIQKVSAPACSIHL</sequence>
<evidence type="ECO:0000313" key="1">
    <source>
        <dbReference type="Proteomes" id="UP000887574"/>
    </source>
</evidence>
<evidence type="ECO:0000313" key="2">
    <source>
        <dbReference type="WBParaSite" id="jg25674"/>
    </source>
</evidence>
<organism evidence="1 2">
    <name type="scientific">Ditylenchus dipsaci</name>
    <dbReference type="NCBI Taxonomy" id="166011"/>
    <lineage>
        <taxon>Eukaryota</taxon>
        <taxon>Metazoa</taxon>
        <taxon>Ecdysozoa</taxon>
        <taxon>Nematoda</taxon>
        <taxon>Chromadorea</taxon>
        <taxon>Rhabditida</taxon>
        <taxon>Tylenchina</taxon>
        <taxon>Tylenchomorpha</taxon>
        <taxon>Sphaerularioidea</taxon>
        <taxon>Anguinidae</taxon>
        <taxon>Anguininae</taxon>
        <taxon>Ditylenchus</taxon>
    </lineage>
</organism>
<protein>
    <submittedName>
        <fullName evidence="2">Uncharacterized protein</fullName>
    </submittedName>
</protein>
<dbReference type="AlphaFoldDB" id="A0A915E0L1"/>